<protein>
    <submittedName>
        <fullName evidence="1">Uncharacterized protein</fullName>
    </submittedName>
</protein>
<accession>A0A0F9D7K7</accession>
<gene>
    <name evidence="1" type="ORF">LCGC14_2313200</name>
</gene>
<evidence type="ECO:0000313" key="1">
    <source>
        <dbReference type="EMBL" id="KKL49666.1"/>
    </source>
</evidence>
<comment type="caution">
    <text evidence="1">The sequence shown here is derived from an EMBL/GenBank/DDBJ whole genome shotgun (WGS) entry which is preliminary data.</text>
</comment>
<reference evidence="1" key="1">
    <citation type="journal article" date="2015" name="Nature">
        <title>Complex archaea that bridge the gap between prokaryotes and eukaryotes.</title>
        <authorList>
            <person name="Spang A."/>
            <person name="Saw J.H."/>
            <person name="Jorgensen S.L."/>
            <person name="Zaremba-Niedzwiedzka K."/>
            <person name="Martijn J."/>
            <person name="Lind A.E."/>
            <person name="van Eijk R."/>
            <person name="Schleper C."/>
            <person name="Guy L."/>
            <person name="Ettema T.J."/>
        </authorList>
    </citation>
    <scope>NUCLEOTIDE SEQUENCE</scope>
</reference>
<organism evidence="1">
    <name type="scientific">marine sediment metagenome</name>
    <dbReference type="NCBI Taxonomy" id="412755"/>
    <lineage>
        <taxon>unclassified sequences</taxon>
        <taxon>metagenomes</taxon>
        <taxon>ecological metagenomes</taxon>
    </lineage>
</organism>
<proteinExistence type="predicted"/>
<name>A0A0F9D7K7_9ZZZZ</name>
<dbReference type="AlphaFoldDB" id="A0A0F9D7K7"/>
<feature type="non-terminal residue" evidence="1">
    <location>
        <position position="47"/>
    </location>
</feature>
<dbReference type="EMBL" id="LAZR01032876">
    <property type="protein sequence ID" value="KKL49666.1"/>
    <property type="molecule type" value="Genomic_DNA"/>
</dbReference>
<sequence length="47" mass="4984">MLLLFGEENPPNLISPSENILDSGQYSATTLTRGVNQTTSPTGFISA</sequence>